<protein>
    <submittedName>
        <fullName evidence="6">ABC glutamate/glutamine/aspartate/asparagine transporter, periplasmic substrate-binding protein</fullName>
    </submittedName>
</protein>
<dbReference type="PANTHER" id="PTHR30085:SF7">
    <property type="entry name" value="AMINO-ACID ABC TRANSPORTER-BINDING PROTEIN YHDW-RELATED"/>
    <property type="match status" value="1"/>
</dbReference>
<dbReference type="KEGG" id="phl:KKY_1290"/>
<dbReference type="PROSITE" id="PS01039">
    <property type="entry name" value="SBP_BACTERIAL_3"/>
    <property type="match status" value="1"/>
</dbReference>
<evidence type="ECO:0000313" key="7">
    <source>
        <dbReference type="Proteomes" id="UP000008850"/>
    </source>
</evidence>
<reference evidence="6 7" key="1">
    <citation type="journal article" date="2012" name="J. Bacteriol.">
        <title>Complete genome sequence of Pelagibacterium halotolerans B2T.</title>
        <authorList>
            <person name="Huo Y.Y."/>
            <person name="Cheng H."/>
            <person name="Han X.F."/>
            <person name="Jiang X.W."/>
            <person name="Sun C."/>
            <person name="Zhang X.Q."/>
            <person name="Zhu X.F."/>
            <person name="Liu Y.F."/>
            <person name="Li P.F."/>
            <person name="Ni P.X."/>
            <person name="Wu M."/>
        </authorList>
    </citation>
    <scope>NUCLEOTIDE SEQUENCE [LARGE SCALE GENOMIC DNA]</scope>
    <source>
        <strain evidence="7">DSM 22347 / JCM 15775 / CGMCC 1.7692 / B2</strain>
    </source>
</reference>
<dbReference type="EMBL" id="CP003075">
    <property type="protein sequence ID" value="AEQ51314.1"/>
    <property type="molecule type" value="Genomic_DNA"/>
</dbReference>
<dbReference type="InterPro" id="IPR001638">
    <property type="entry name" value="Solute-binding_3/MltF_N"/>
</dbReference>
<dbReference type="InterPro" id="IPR018313">
    <property type="entry name" value="SBP_3_CS"/>
</dbReference>
<dbReference type="Pfam" id="PF00497">
    <property type="entry name" value="SBP_bac_3"/>
    <property type="match status" value="1"/>
</dbReference>
<dbReference type="Gene3D" id="3.40.190.10">
    <property type="entry name" value="Periplasmic binding protein-like II"/>
    <property type="match status" value="2"/>
</dbReference>
<dbReference type="AlphaFoldDB" id="G4R836"/>
<evidence type="ECO:0000256" key="3">
    <source>
        <dbReference type="ARBA" id="ARBA00022729"/>
    </source>
</evidence>
<dbReference type="SMART" id="SM00062">
    <property type="entry name" value="PBPb"/>
    <property type="match status" value="1"/>
</dbReference>
<keyword evidence="7" id="KW-1185">Reference proteome</keyword>
<evidence type="ECO:0000259" key="5">
    <source>
        <dbReference type="SMART" id="SM00062"/>
    </source>
</evidence>
<evidence type="ECO:0000256" key="4">
    <source>
        <dbReference type="RuleBase" id="RU003744"/>
    </source>
</evidence>
<dbReference type="PANTHER" id="PTHR30085">
    <property type="entry name" value="AMINO ACID ABC TRANSPORTER PERMEASE"/>
    <property type="match status" value="1"/>
</dbReference>
<evidence type="ECO:0000256" key="1">
    <source>
        <dbReference type="ARBA" id="ARBA00010333"/>
    </source>
</evidence>
<dbReference type="CDD" id="cd13692">
    <property type="entry name" value="PBP2_BztA"/>
    <property type="match status" value="1"/>
</dbReference>
<proteinExistence type="inferred from homology"/>
<dbReference type="STRING" id="1082931.KKY_1290"/>
<evidence type="ECO:0000256" key="2">
    <source>
        <dbReference type="ARBA" id="ARBA00022448"/>
    </source>
</evidence>
<dbReference type="GO" id="GO:0006865">
    <property type="term" value="P:amino acid transport"/>
    <property type="evidence" value="ECO:0007669"/>
    <property type="project" value="TreeGrafter"/>
</dbReference>
<keyword evidence="3" id="KW-0732">Signal</keyword>
<dbReference type="InterPro" id="IPR051455">
    <property type="entry name" value="Bact_solute-bind_prot3"/>
</dbReference>
<comment type="similarity">
    <text evidence="1 4">Belongs to the bacterial solute-binding protein 3 family.</text>
</comment>
<feature type="domain" description="Solute-binding protein family 3/N-terminal" evidence="5">
    <location>
        <begin position="91"/>
        <end position="320"/>
    </location>
</feature>
<keyword evidence="2" id="KW-0813">Transport</keyword>
<evidence type="ECO:0000313" key="6">
    <source>
        <dbReference type="EMBL" id="AEQ51314.1"/>
    </source>
</evidence>
<dbReference type="SUPFAM" id="SSF53850">
    <property type="entry name" value="Periplasmic binding protein-like II"/>
    <property type="match status" value="1"/>
</dbReference>
<sequence>MRSNRIVGGNAARALTRHGPMPILPTNSTGAGPPASNLHSFSRLLRISASAALVGALLLSAPGATSAQESELVASEPFTISMLETVRARGYVICAATNPLPGFAQVSPEGLWSGFDIDMCRAVAAAVFGDPSRVEFRPLSGQSRFAHLAMGEVDLVVRNAPWTMSRDTLYGATYVATSFYDGQAFMVPDRLGVVSAYELEDVTICVAANSEAAQRLDEFFFSNQLTYDELFYEDRDDLAVAYRAGECDAITGSASWLQAIRRTMPEPGANAILPERLSKEAYGPVVRSDDAQWAAIVRRTLHALVNAEEYGVTSVNIESMMAARTPAIRRLLGIEEDVGEDIGLRATWMRDVIASVGNYGEIYARHFGAADGEQLLRGQNALWLNGGLMYAPPVY</sequence>
<dbReference type="eggNOG" id="COG0834">
    <property type="taxonomic scope" value="Bacteria"/>
</dbReference>
<organism evidence="6 7">
    <name type="scientific">Pelagibacterium halotolerans (strain DSM 22347 / JCM 15775 / CGMCC 1.7692 / B2)</name>
    <dbReference type="NCBI Taxonomy" id="1082931"/>
    <lineage>
        <taxon>Bacteria</taxon>
        <taxon>Pseudomonadati</taxon>
        <taxon>Pseudomonadota</taxon>
        <taxon>Alphaproteobacteria</taxon>
        <taxon>Hyphomicrobiales</taxon>
        <taxon>Devosiaceae</taxon>
        <taxon>Pelagibacterium</taxon>
    </lineage>
</organism>
<dbReference type="Proteomes" id="UP000008850">
    <property type="component" value="Chromosome"/>
</dbReference>
<dbReference type="HOGENOM" id="CLU_019602_3_2_5"/>
<gene>
    <name evidence="6" type="ordered locus">KKY_1290</name>
</gene>
<name>G4R836_PELHB</name>
<accession>G4R836</accession>